<dbReference type="Pfam" id="PF00664">
    <property type="entry name" value="ABC_membrane"/>
    <property type="match status" value="1"/>
</dbReference>
<feature type="transmembrane region" description="Helical" evidence="7">
    <location>
        <begin position="30"/>
        <end position="48"/>
    </location>
</feature>
<dbReference type="PANTHER" id="PTHR43394:SF1">
    <property type="entry name" value="ATP-BINDING CASSETTE SUB-FAMILY B MEMBER 10, MITOCHONDRIAL"/>
    <property type="match status" value="1"/>
</dbReference>
<feature type="transmembrane region" description="Helical" evidence="7">
    <location>
        <begin position="156"/>
        <end position="173"/>
    </location>
</feature>
<evidence type="ECO:0000313" key="10">
    <source>
        <dbReference type="EMBL" id="QRV02817.1"/>
    </source>
</evidence>
<feature type="domain" description="ABC transmembrane type-1" evidence="9">
    <location>
        <begin position="33"/>
        <end position="320"/>
    </location>
</feature>
<evidence type="ECO:0000256" key="1">
    <source>
        <dbReference type="ARBA" id="ARBA00004651"/>
    </source>
</evidence>
<dbReference type="CDD" id="cd03254">
    <property type="entry name" value="ABCC_Glucan_exporter_like"/>
    <property type="match status" value="1"/>
</dbReference>
<dbReference type="CDD" id="cd18547">
    <property type="entry name" value="ABC_6TM_Tm288_like"/>
    <property type="match status" value="1"/>
</dbReference>
<evidence type="ECO:0000313" key="11">
    <source>
        <dbReference type="Proteomes" id="UP000602653"/>
    </source>
</evidence>
<feature type="domain" description="ABC transporter" evidence="8">
    <location>
        <begin position="354"/>
        <end position="588"/>
    </location>
</feature>
<protein>
    <submittedName>
        <fullName evidence="10">ABC transporter ATP-binding protein</fullName>
    </submittedName>
</protein>
<keyword evidence="11" id="KW-1185">Reference proteome</keyword>
<feature type="transmembrane region" description="Helical" evidence="7">
    <location>
        <begin position="179"/>
        <end position="196"/>
    </location>
</feature>
<dbReference type="InterPro" id="IPR036640">
    <property type="entry name" value="ABC1_TM_sf"/>
</dbReference>
<keyword evidence="6 7" id="KW-0472">Membrane</keyword>
<reference evidence="10 11" key="1">
    <citation type="submission" date="2021-02" db="EMBL/GenBank/DDBJ databases">
        <title>Complete Genome Sequence of Arcanobacterium phocisimile strain DSM 26142T from a harbour seal.</title>
        <authorList>
            <person name="Borowiak M."/>
            <person name="Alssahen M."/>
            <person name="Malorny B."/>
            <person name="Laemmler C."/>
            <person name="Siebert U."/>
            <person name="Ploetz M."/>
            <person name="Abdulmawjood A."/>
        </authorList>
    </citation>
    <scope>NUCLEOTIDE SEQUENCE [LARGE SCALE GENOMIC DNA]</scope>
    <source>
        <strain evidence="10 11">DSM 26142</strain>
    </source>
</reference>
<evidence type="ECO:0000259" key="9">
    <source>
        <dbReference type="PROSITE" id="PS50929"/>
    </source>
</evidence>
<dbReference type="InterPro" id="IPR039421">
    <property type="entry name" value="Type_1_exporter"/>
</dbReference>
<evidence type="ECO:0000256" key="4">
    <source>
        <dbReference type="ARBA" id="ARBA00022840"/>
    </source>
</evidence>
<dbReference type="EMBL" id="CP070228">
    <property type="protein sequence ID" value="QRV02817.1"/>
    <property type="molecule type" value="Genomic_DNA"/>
</dbReference>
<dbReference type="RefSeq" id="WP_204425438.1">
    <property type="nucleotide sequence ID" value="NZ_CP070228.1"/>
</dbReference>
<evidence type="ECO:0000256" key="2">
    <source>
        <dbReference type="ARBA" id="ARBA00022692"/>
    </source>
</evidence>
<evidence type="ECO:0000259" key="8">
    <source>
        <dbReference type="PROSITE" id="PS50893"/>
    </source>
</evidence>
<gene>
    <name evidence="10" type="ORF">JTE88_03575</name>
</gene>
<dbReference type="InterPro" id="IPR003439">
    <property type="entry name" value="ABC_transporter-like_ATP-bd"/>
</dbReference>
<keyword evidence="3" id="KW-0547">Nucleotide-binding</keyword>
<keyword evidence="5 7" id="KW-1133">Transmembrane helix</keyword>
<proteinExistence type="predicted"/>
<dbReference type="InterPro" id="IPR011527">
    <property type="entry name" value="ABC1_TM_dom"/>
</dbReference>
<evidence type="ECO:0000256" key="7">
    <source>
        <dbReference type="SAM" id="Phobius"/>
    </source>
</evidence>
<dbReference type="Proteomes" id="UP000602653">
    <property type="component" value="Chromosome"/>
</dbReference>
<dbReference type="PROSITE" id="PS50929">
    <property type="entry name" value="ABC_TM1F"/>
    <property type="match status" value="1"/>
</dbReference>
<evidence type="ECO:0000256" key="5">
    <source>
        <dbReference type="ARBA" id="ARBA00022989"/>
    </source>
</evidence>
<dbReference type="SUPFAM" id="SSF52540">
    <property type="entry name" value="P-loop containing nucleoside triphosphate hydrolases"/>
    <property type="match status" value="1"/>
</dbReference>
<dbReference type="SUPFAM" id="SSF90123">
    <property type="entry name" value="ABC transporter transmembrane region"/>
    <property type="match status" value="1"/>
</dbReference>
<dbReference type="Gene3D" id="3.40.50.300">
    <property type="entry name" value="P-loop containing nucleotide triphosphate hydrolases"/>
    <property type="match status" value="1"/>
</dbReference>
<keyword evidence="4 10" id="KW-0067">ATP-binding</keyword>
<dbReference type="PROSITE" id="PS50893">
    <property type="entry name" value="ABC_TRANSPORTER_2"/>
    <property type="match status" value="1"/>
</dbReference>
<comment type="subcellular location">
    <subcellularLocation>
        <location evidence="1">Cell membrane</location>
        <topology evidence="1">Multi-pass membrane protein</topology>
    </subcellularLocation>
</comment>
<dbReference type="InterPro" id="IPR003593">
    <property type="entry name" value="AAA+_ATPase"/>
</dbReference>
<dbReference type="Pfam" id="PF00005">
    <property type="entry name" value="ABC_tran"/>
    <property type="match status" value="1"/>
</dbReference>
<feature type="transmembrane region" description="Helical" evidence="7">
    <location>
        <begin position="77"/>
        <end position="103"/>
    </location>
</feature>
<dbReference type="SMART" id="SM00382">
    <property type="entry name" value="AAA"/>
    <property type="match status" value="1"/>
</dbReference>
<dbReference type="PANTHER" id="PTHR43394">
    <property type="entry name" value="ATP-DEPENDENT PERMEASE MDL1, MITOCHONDRIAL"/>
    <property type="match status" value="1"/>
</dbReference>
<dbReference type="GO" id="GO:0005524">
    <property type="term" value="F:ATP binding"/>
    <property type="evidence" value="ECO:0007669"/>
    <property type="project" value="UniProtKB-KW"/>
</dbReference>
<name>A0ABX7IJ09_9ACTO</name>
<evidence type="ECO:0000256" key="6">
    <source>
        <dbReference type="ARBA" id="ARBA00023136"/>
    </source>
</evidence>
<feature type="transmembrane region" description="Helical" evidence="7">
    <location>
        <begin position="264"/>
        <end position="285"/>
    </location>
</feature>
<dbReference type="InterPro" id="IPR027417">
    <property type="entry name" value="P-loop_NTPase"/>
</dbReference>
<evidence type="ECO:0000256" key="3">
    <source>
        <dbReference type="ARBA" id="ARBA00022741"/>
    </source>
</evidence>
<accession>A0ABX7IJ09</accession>
<organism evidence="10 11">
    <name type="scientific">Arcanobacterium phocisimile</name>
    <dbReference type="NCBI Taxonomy" id="1302235"/>
    <lineage>
        <taxon>Bacteria</taxon>
        <taxon>Bacillati</taxon>
        <taxon>Actinomycetota</taxon>
        <taxon>Actinomycetes</taxon>
        <taxon>Actinomycetales</taxon>
        <taxon>Actinomycetaceae</taxon>
        <taxon>Arcanobacterium</taxon>
    </lineage>
</organism>
<sequence length="597" mass="65086">MAQRGSLDDTTRDMKGSLMRLARLFRPERARIIGVVFLTLVGTIAMLMTPKLLGDATNIVVDGVARDGVDFTKLGNLALFIIGLYALHAVANISGGALARISVQNLGSRLRRDAQEKIDRLPLAYVDQQARGDLLSRVTNDIDNIVQTLMQTLGQTIYAIYMVIGVLSMMFYLSWSLALWSLFVVPIGMFAVAKILKRSKPAFREQWKRTGDVSAIVEQTFTGHDVVAVYGMEADINESFDEANEKLFNAGFRGFFLSMLAQPIMGLVSNLSFVVIAVVGGLQVINGSLSIGGIQAFIQYSRQLNNPVAMIASVANMLQSSAASGERLFDFLDTPDVPADADAALPPFSGGGTIQFENVEFGYEPGKAVIKGLNLDVARGSQVAIVGPTGAGKTTLVNLLMRFYEIDSGSIRIDDVDIREYSRQSLRSRTGMVLQDTWLFDGTIEENIAFGAQTATHDDVVKAAKATGVDHLIRQLPNGYNTHIDDEDGNLSTGEKQLITIARAYLSDPDILILDEATSSVDTRTEMLVQRAMGELRAGRTSFVIAHRLSTIRDADLILVMVDGNVVEQGNHEELMRAGGAYYDLYQAQFTGSQEAE</sequence>
<keyword evidence="2 7" id="KW-0812">Transmembrane</keyword>
<dbReference type="Gene3D" id="1.20.1560.10">
    <property type="entry name" value="ABC transporter type 1, transmembrane domain"/>
    <property type="match status" value="1"/>
</dbReference>